<dbReference type="Pfam" id="PF00126">
    <property type="entry name" value="HTH_1"/>
    <property type="match status" value="1"/>
</dbReference>
<comment type="similarity">
    <text evidence="1">Belongs to the LysR transcriptional regulatory family.</text>
</comment>
<dbReference type="Pfam" id="PF03466">
    <property type="entry name" value="LysR_substrate"/>
    <property type="match status" value="1"/>
</dbReference>
<dbReference type="InterPro" id="IPR036390">
    <property type="entry name" value="WH_DNA-bd_sf"/>
</dbReference>
<proteinExistence type="inferred from homology"/>
<dbReference type="GO" id="GO:0003700">
    <property type="term" value="F:DNA-binding transcription factor activity"/>
    <property type="evidence" value="ECO:0007669"/>
    <property type="project" value="InterPro"/>
</dbReference>
<evidence type="ECO:0000313" key="7">
    <source>
        <dbReference type="Proteomes" id="UP000247811"/>
    </source>
</evidence>
<evidence type="ECO:0000256" key="4">
    <source>
        <dbReference type="ARBA" id="ARBA00023163"/>
    </source>
</evidence>
<gene>
    <name evidence="6" type="ORF">C7444_104119</name>
</gene>
<evidence type="ECO:0000313" key="6">
    <source>
        <dbReference type="EMBL" id="PXW97517.1"/>
    </source>
</evidence>
<keyword evidence="7" id="KW-1185">Reference proteome</keyword>
<dbReference type="OrthoDB" id="5495633at2"/>
<accession>A0A318H2Q6</accession>
<dbReference type="InterPro" id="IPR050389">
    <property type="entry name" value="LysR-type_TF"/>
</dbReference>
<protein>
    <submittedName>
        <fullName evidence="6">LysR family transcriptional regulator</fullName>
    </submittedName>
</protein>
<dbReference type="InterPro" id="IPR000847">
    <property type="entry name" value="LysR_HTH_N"/>
</dbReference>
<dbReference type="AlphaFoldDB" id="A0A318H2Q6"/>
<comment type="caution">
    <text evidence="6">The sequence shown here is derived from an EMBL/GenBank/DDBJ whole genome shotgun (WGS) entry which is preliminary data.</text>
</comment>
<dbReference type="EMBL" id="QJJS01000004">
    <property type="protein sequence ID" value="PXW97517.1"/>
    <property type="molecule type" value="Genomic_DNA"/>
</dbReference>
<reference evidence="6 7" key="1">
    <citation type="submission" date="2018-05" db="EMBL/GenBank/DDBJ databases">
        <title>Genomic Encyclopedia of Type Strains, Phase IV (KMG-IV): sequencing the most valuable type-strain genomes for metagenomic binning, comparative biology and taxonomic classification.</title>
        <authorList>
            <person name="Goeker M."/>
        </authorList>
    </citation>
    <scope>NUCLEOTIDE SEQUENCE [LARGE SCALE GENOMIC DNA]</scope>
    <source>
        <strain evidence="6 7">DSM 566</strain>
    </source>
</reference>
<evidence type="ECO:0000256" key="1">
    <source>
        <dbReference type="ARBA" id="ARBA00009437"/>
    </source>
</evidence>
<feature type="domain" description="HTH lysR-type" evidence="5">
    <location>
        <begin position="6"/>
        <end position="63"/>
    </location>
</feature>
<dbReference type="SUPFAM" id="SSF46785">
    <property type="entry name" value="Winged helix' DNA-binding domain"/>
    <property type="match status" value="1"/>
</dbReference>
<dbReference type="RefSeq" id="WP_110399913.1">
    <property type="nucleotide sequence ID" value="NZ_QJJS01000004.1"/>
</dbReference>
<dbReference type="GO" id="GO:0003677">
    <property type="term" value="F:DNA binding"/>
    <property type="evidence" value="ECO:0007669"/>
    <property type="project" value="UniProtKB-KW"/>
</dbReference>
<name>A0A318H2Q6_9BURK</name>
<dbReference type="PROSITE" id="PS50931">
    <property type="entry name" value="HTH_LYSR"/>
    <property type="match status" value="1"/>
</dbReference>
<sequence>MRLGHFDLNLFVTLDALLDTRSVSRAGERLHIGASATSSALARLREHFGDELLVQVGRRMELTPLAQNLREPVRDLLLRSQATLAAKADFDATREQRRFVFNASDYATTVLLTPLAQRLETEAPGISMDVVSLGDSNLQRLERGEVDFALYPERNASDQHPMQQLMSESYTCVVWTGHRLPAQGLSFEHYMASRHVAAQFGDQRVATFESWFLSTHGVAREVVVTASTFNSLPPLVVGTQRIATMHTRLARMYARILPIRLLPPPFEIPPLHLVMQWNRHNTQDAAHAWLRQQLIAVAQDAA</sequence>
<evidence type="ECO:0000256" key="3">
    <source>
        <dbReference type="ARBA" id="ARBA00023125"/>
    </source>
</evidence>
<dbReference type="Proteomes" id="UP000247811">
    <property type="component" value="Unassembled WGS sequence"/>
</dbReference>
<keyword evidence="3" id="KW-0238">DNA-binding</keyword>
<keyword evidence="4" id="KW-0804">Transcription</keyword>
<evidence type="ECO:0000259" key="5">
    <source>
        <dbReference type="PROSITE" id="PS50931"/>
    </source>
</evidence>
<organism evidence="6 7">
    <name type="scientific">Sphaerotilus hippei</name>
    <dbReference type="NCBI Taxonomy" id="744406"/>
    <lineage>
        <taxon>Bacteria</taxon>
        <taxon>Pseudomonadati</taxon>
        <taxon>Pseudomonadota</taxon>
        <taxon>Betaproteobacteria</taxon>
        <taxon>Burkholderiales</taxon>
        <taxon>Sphaerotilaceae</taxon>
        <taxon>Sphaerotilus</taxon>
    </lineage>
</organism>
<dbReference type="InterPro" id="IPR005119">
    <property type="entry name" value="LysR_subst-bd"/>
</dbReference>
<evidence type="ECO:0000256" key="2">
    <source>
        <dbReference type="ARBA" id="ARBA00023015"/>
    </source>
</evidence>
<dbReference type="InterPro" id="IPR036388">
    <property type="entry name" value="WH-like_DNA-bd_sf"/>
</dbReference>
<dbReference type="Gene3D" id="1.10.10.10">
    <property type="entry name" value="Winged helix-like DNA-binding domain superfamily/Winged helix DNA-binding domain"/>
    <property type="match status" value="1"/>
</dbReference>
<dbReference type="Gene3D" id="3.40.190.10">
    <property type="entry name" value="Periplasmic binding protein-like II"/>
    <property type="match status" value="2"/>
</dbReference>
<keyword evidence="2" id="KW-0805">Transcription regulation</keyword>
<dbReference type="SUPFAM" id="SSF53850">
    <property type="entry name" value="Periplasmic binding protein-like II"/>
    <property type="match status" value="1"/>
</dbReference>
<dbReference type="PANTHER" id="PTHR30118">
    <property type="entry name" value="HTH-TYPE TRANSCRIPTIONAL REGULATOR LEUO-RELATED"/>
    <property type="match status" value="1"/>
</dbReference>
<dbReference type="PANTHER" id="PTHR30118:SF6">
    <property type="entry name" value="HTH-TYPE TRANSCRIPTIONAL REGULATOR LEUO"/>
    <property type="match status" value="1"/>
</dbReference>